<dbReference type="Proteomes" id="UP000007110">
    <property type="component" value="Unassembled WGS sequence"/>
</dbReference>
<dbReference type="SUPFAM" id="SSF52047">
    <property type="entry name" value="RNI-like"/>
    <property type="match status" value="2"/>
</dbReference>
<reference evidence="2" key="2">
    <citation type="submission" date="2021-01" db="UniProtKB">
        <authorList>
            <consortium name="EnsemblMetazoa"/>
        </authorList>
    </citation>
    <scope>IDENTIFICATION</scope>
</reference>
<reference evidence="3" key="1">
    <citation type="submission" date="2015-02" db="EMBL/GenBank/DDBJ databases">
        <title>Genome sequencing for Strongylocentrotus purpuratus.</title>
        <authorList>
            <person name="Murali S."/>
            <person name="Liu Y."/>
            <person name="Vee V."/>
            <person name="English A."/>
            <person name="Wang M."/>
            <person name="Skinner E."/>
            <person name="Han Y."/>
            <person name="Muzny D.M."/>
            <person name="Worley K.C."/>
            <person name="Gibbs R.A."/>
        </authorList>
    </citation>
    <scope>NUCLEOTIDE SEQUENCE</scope>
</reference>
<dbReference type="AlphaFoldDB" id="A0A7M7PDJ9"/>
<dbReference type="EnsemblMetazoa" id="XM_030993670">
    <property type="protein sequence ID" value="XP_030849530"/>
    <property type="gene ID" value="LOC105442007"/>
</dbReference>
<dbReference type="KEGG" id="spu:105442007"/>
<feature type="region of interest" description="Disordered" evidence="1">
    <location>
        <begin position="421"/>
        <end position="475"/>
    </location>
</feature>
<keyword evidence="3" id="KW-1185">Reference proteome</keyword>
<dbReference type="InParanoid" id="A0A7M7PDJ9"/>
<evidence type="ECO:0000313" key="3">
    <source>
        <dbReference type="Proteomes" id="UP000007110"/>
    </source>
</evidence>
<evidence type="ECO:0000256" key="1">
    <source>
        <dbReference type="SAM" id="MobiDB-lite"/>
    </source>
</evidence>
<protein>
    <submittedName>
        <fullName evidence="2">Uncharacterized protein</fullName>
    </submittedName>
</protein>
<name>A0A7M7PDJ9_STRPU</name>
<accession>A0A7M7PDJ9</accession>
<dbReference type="PANTHER" id="PTHR24407:SF14">
    <property type="entry name" value="SIR2-LIKE DOMAIN-CONTAINING PROTEIN"/>
    <property type="match status" value="1"/>
</dbReference>
<sequence length="616" mass="67358">MPNLTDLTLGMYLNEESNEDFYSSLKAHASSIQVKTLKLSRVKCPTPASSHHLVEALCSMPNLTDLTLGMYLNEESNEDFYSSLKAHASSIQVKTLKLSRVKCPTPASSHHLVEALCSMPNLTDLRLGMYLNEESNEDFYSSLKAHASSIQVKTLEFNHVKCPTSASSHHLVEALCSMPNLTDLTLGMYLNEESNEDFYSSLKAHASSIQVKTLKLDDVKCLTPASSHHLVEALCSMPNLTDLTLEMVLDKESSEDFYSSLKAHASSIQVKTLELHDVGFPTPASSHHLVEALCSMPNLTDLTLGMDWDEEFYCTLKANASSIQVKTLRLYAVSFPTPASLQFLAEALCSMPNLSDLTLYEMGVHEQLCSALKAKASSIQGCFPQIRKGNFRFNGVAQKDFNSFLHTLSCIPSLFDPDASSDLDGSANSGNSNDSDGSSDSDAPANSGNSNDSDGSSDSDAPANSGNSNASDNSADCGNSNNLDCLADMANISVTTDTTLNSNPWVMYTLQEGQFLHQTTLNSNPWGMYTLQEGQCLHQTTLNSMLAIHQMLYVNSLRHTEKVAVVRAGLTRGNLLLLSREFNRMILEFQRSNQSMKSSCYGINRVRQCPSGNTLS</sequence>
<dbReference type="Gene3D" id="3.80.10.10">
    <property type="entry name" value="Ribonuclease Inhibitor"/>
    <property type="match status" value="2"/>
</dbReference>
<dbReference type="PANTHER" id="PTHR24407">
    <property type="entry name" value="PROTEIN KINASE DOMAIN-CONTAINING PROTEIN"/>
    <property type="match status" value="1"/>
</dbReference>
<dbReference type="InterPro" id="IPR032675">
    <property type="entry name" value="LRR_dom_sf"/>
</dbReference>
<organism evidence="2 3">
    <name type="scientific">Strongylocentrotus purpuratus</name>
    <name type="common">Purple sea urchin</name>
    <dbReference type="NCBI Taxonomy" id="7668"/>
    <lineage>
        <taxon>Eukaryota</taxon>
        <taxon>Metazoa</taxon>
        <taxon>Echinodermata</taxon>
        <taxon>Eleutherozoa</taxon>
        <taxon>Echinozoa</taxon>
        <taxon>Echinoidea</taxon>
        <taxon>Euechinoidea</taxon>
        <taxon>Echinacea</taxon>
        <taxon>Camarodonta</taxon>
        <taxon>Echinidea</taxon>
        <taxon>Strongylocentrotidae</taxon>
        <taxon>Strongylocentrotus</taxon>
    </lineage>
</organism>
<evidence type="ECO:0000313" key="2">
    <source>
        <dbReference type="EnsemblMetazoa" id="XP_030849530"/>
    </source>
</evidence>
<dbReference type="GeneID" id="105442007"/>
<proteinExistence type="predicted"/>
<dbReference type="RefSeq" id="XP_030849530.1">
    <property type="nucleotide sequence ID" value="XM_030993670.1"/>
</dbReference>